<reference evidence="3" key="1">
    <citation type="submission" date="2017-09" db="EMBL/GenBank/DDBJ databases">
        <title>Bacterial strain isolated from the female urinary microbiota.</title>
        <authorList>
            <person name="Thomas-White K."/>
            <person name="Kumar N."/>
            <person name="Forster S."/>
            <person name="Putonti C."/>
            <person name="Lawley T."/>
            <person name="Wolfe A.J."/>
        </authorList>
    </citation>
    <scope>NUCLEOTIDE SEQUENCE [LARGE SCALE GENOMIC DNA]</scope>
    <source>
        <strain evidence="3">UMB0959</strain>
    </source>
</reference>
<dbReference type="PROSITE" id="PS51257">
    <property type="entry name" value="PROKAR_LIPOPROTEIN"/>
    <property type="match status" value="1"/>
</dbReference>
<reference evidence="2 3" key="2">
    <citation type="submission" date="2023-10" db="EMBL/GenBank/DDBJ databases">
        <authorList>
            <person name="Choi B."/>
        </authorList>
    </citation>
    <scope>NUCLEOTIDE SEQUENCE [LARGE SCALE GENOMIC DNA]</scope>
    <source>
        <strain evidence="2 3">UMB0959</strain>
    </source>
</reference>
<feature type="signal peptide" evidence="1">
    <location>
        <begin position="1"/>
        <end position="19"/>
    </location>
</feature>
<proteinExistence type="predicted"/>
<evidence type="ECO:0000313" key="2">
    <source>
        <dbReference type="EMBL" id="WOS96529.1"/>
    </source>
</evidence>
<evidence type="ECO:0008006" key="4">
    <source>
        <dbReference type="Google" id="ProtNLM"/>
    </source>
</evidence>
<feature type="chain" id="PRO_5042213165" description="Csa1 family protein" evidence="1">
    <location>
        <begin position="20"/>
        <end position="246"/>
    </location>
</feature>
<gene>
    <name evidence="2" type="ORF">CJ229_001940</name>
</gene>
<sequence length="246" mass="28326">MRNALKLFVLLSVSLLLSACMYPQSERDKNAQPKESQIKMVENAVKQFQEDNDGLLPFKTTENHLENREYLQYQVDFNKLVPDYISDIPPTAFENGGHYQYVIIDEDTDPKVKIADLRITNTIRSLTTRLNILSDHVKLGDTVGPNVYMLDLDHYHLDQNPTVTSPYTGNPLNVYFNGGEEFLVDYREDVQHIIDDQELSFKPGEDVRHVLYEQTPVVPIYSPELTVDENNNVIFMTSKIKKEANK</sequence>
<keyword evidence="1" id="KW-0732">Signal</keyword>
<dbReference type="KEGG" id="nmy:CJ229_001940"/>
<dbReference type="AlphaFoldDB" id="A0AAF1BN11"/>
<protein>
    <recommendedName>
        <fullName evidence="4">Csa1 family protein</fullName>
    </recommendedName>
</protein>
<keyword evidence="3" id="KW-1185">Reference proteome</keyword>
<dbReference type="RefSeq" id="WP_068128421.1">
    <property type="nucleotide sequence ID" value="NZ_CP136964.1"/>
</dbReference>
<evidence type="ECO:0000313" key="3">
    <source>
        <dbReference type="Proteomes" id="UP000243626"/>
    </source>
</evidence>
<name>A0AAF1BN11_9STAP</name>
<accession>A0AAF1BN11</accession>
<dbReference type="Proteomes" id="UP000243626">
    <property type="component" value="Chromosome"/>
</dbReference>
<organism evidence="2 3">
    <name type="scientific">Nosocomiicoccus massiliensis</name>
    <dbReference type="NCBI Taxonomy" id="1232430"/>
    <lineage>
        <taxon>Bacteria</taxon>
        <taxon>Bacillati</taxon>
        <taxon>Bacillota</taxon>
        <taxon>Bacilli</taxon>
        <taxon>Bacillales</taxon>
        <taxon>Staphylococcaceae</taxon>
        <taxon>Nosocomiicoccus</taxon>
    </lineage>
</organism>
<dbReference type="EMBL" id="CP136964">
    <property type="protein sequence ID" value="WOS96529.1"/>
    <property type="molecule type" value="Genomic_DNA"/>
</dbReference>
<evidence type="ECO:0000256" key="1">
    <source>
        <dbReference type="SAM" id="SignalP"/>
    </source>
</evidence>